<dbReference type="EMBL" id="JANJQO010000677">
    <property type="protein sequence ID" value="KAJ2975683.1"/>
    <property type="molecule type" value="Genomic_DNA"/>
</dbReference>
<organism evidence="1 2">
    <name type="scientific">Zarea fungicola</name>
    <dbReference type="NCBI Taxonomy" id="93591"/>
    <lineage>
        <taxon>Eukaryota</taxon>
        <taxon>Fungi</taxon>
        <taxon>Dikarya</taxon>
        <taxon>Ascomycota</taxon>
        <taxon>Pezizomycotina</taxon>
        <taxon>Sordariomycetes</taxon>
        <taxon>Hypocreomycetidae</taxon>
        <taxon>Hypocreales</taxon>
        <taxon>Cordycipitaceae</taxon>
        <taxon>Zarea</taxon>
    </lineage>
</organism>
<dbReference type="Proteomes" id="UP001143910">
    <property type="component" value="Unassembled WGS sequence"/>
</dbReference>
<evidence type="ECO:0000313" key="2">
    <source>
        <dbReference type="Proteomes" id="UP001143910"/>
    </source>
</evidence>
<comment type="caution">
    <text evidence="1">The sequence shown here is derived from an EMBL/GenBank/DDBJ whole genome shotgun (WGS) entry which is preliminary data.</text>
</comment>
<proteinExistence type="predicted"/>
<accession>A0ACC1NA72</accession>
<keyword evidence="2" id="KW-1185">Reference proteome</keyword>
<sequence length="818" mass="90625">MEPNDANAGSTFGSARGSSALTPSTKSTSPSAHNISDSQKSTSASSANIRRRAPIACRSVFPVRGQPDHDREFRHPRTRAERPKGTGKRTADSPDANDDPWESLPPLEDLIDGVNRFTRYYFQLGFIAKKQYSEKLRSDHRSCSLFLLLSILSISARLSPALRGRFGTGVKASDFFMDRASELALAEIYAEPTLERCQAFYLLSIAQQGSGIRNKSYINMGIAIRMANLMMLHREETYKLENPTPDTIIRAESARRTLWMLHSQDNLHSGPNSTVSLFASDITTLLPCDEEDFAHGIEPASRAALDGTQPAKDNPTLISDKNRSLFATLMQIHNLWGTVGRRVVKCSRSLKPWEANSQFSRMLTSLNEWEAALPARHLFSTDLLRRYKDAGEDLAYLCVTMMTRLCNIVLRRPYLVDVIQRNAREPRQREFFERMSLDLFRNVRALYEQIDAQFSDRTPDESVGAQIASFCVYSCGLFSSYLCKYPSICPEKSIADAGPMMLAKTINILNECKEVWPLASRWADALEKFSHHPTSVPLPTDGSMDDGKDPIPRAFRSLPPPISQSPASAAAAAAMPDRALPLPGTQPPSAPSTRTNSPRNVPVHNTVASTPQMAPPMAHYYTSQMNHAHSPGAAHLQHSKHLPLAPYQPSQSPQQSQQSQFIQPPQHNSGNEQQHHITPHRQLQQPASLQPIAGDSSYHASATQKNQLPSIPTGSPAQHVDSIFWASTAVHAHQPLRTSISRHQPEENSIQIAAFDHALQQGFTPSPSMSQEQLLYYQQTISLSDGFEGELGCYMGAPTNDNGDGLSSTPWPPVLLFQ</sequence>
<evidence type="ECO:0000313" key="1">
    <source>
        <dbReference type="EMBL" id="KAJ2975683.1"/>
    </source>
</evidence>
<reference evidence="1" key="1">
    <citation type="submission" date="2022-08" db="EMBL/GenBank/DDBJ databases">
        <title>Genome Sequence of Lecanicillium fungicola.</title>
        <authorList>
            <person name="Buettner E."/>
        </authorList>
    </citation>
    <scope>NUCLEOTIDE SEQUENCE</scope>
    <source>
        <strain evidence="1">Babe33</strain>
    </source>
</reference>
<gene>
    <name evidence="1" type="ORF">NQ176_g5386</name>
</gene>
<protein>
    <submittedName>
        <fullName evidence="1">Uncharacterized protein</fullName>
    </submittedName>
</protein>
<name>A0ACC1NA72_9HYPO</name>